<accession>A0A917S309</accession>
<protein>
    <submittedName>
        <fullName evidence="1">Uncharacterized protein</fullName>
    </submittedName>
</protein>
<evidence type="ECO:0000313" key="1">
    <source>
        <dbReference type="EMBL" id="GGL51887.1"/>
    </source>
</evidence>
<organism evidence="1 2">
    <name type="scientific">Microlunatus endophyticus</name>
    <dbReference type="NCBI Taxonomy" id="1716077"/>
    <lineage>
        <taxon>Bacteria</taxon>
        <taxon>Bacillati</taxon>
        <taxon>Actinomycetota</taxon>
        <taxon>Actinomycetes</taxon>
        <taxon>Propionibacteriales</taxon>
        <taxon>Propionibacteriaceae</taxon>
        <taxon>Microlunatus</taxon>
    </lineage>
</organism>
<gene>
    <name evidence="1" type="ORF">GCM10011575_07700</name>
</gene>
<evidence type="ECO:0000313" key="2">
    <source>
        <dbReference type="Proteomes" id="UP000613840"/>
    </source>
</evidence>
<reference evidence="1" key="2">
    <citation type="submission" date="2020-09" db="EMBL/GenBank/DDBJ databases">
        <authorList>
            <person name="Sun Q."/>
            <person name="Zhou Y."/>
        </authorList>
    </citation>
    <scope>NUCLEOTIDE SEQUENCE</scope>
    <source>
        <strain evidence="1">CGMCC 4.7306</strain>
    </source>
</reference>
<comment type="caution">
    <text evidence="1">The sequence shown here is derived from an EMBL/GenBank/DDBJ whole genome shotgun (WGS) entry which is preliminary data.</text>
</comment>
<dbReference type="Proteomes" id="UP000613840">
    <property type="component" value="Unassembled WGS sequence"/>
</dbReference>
<proteinExistence type="predicted"/>
<dbReference type="EMBL" id="BMMZ01000002">
    <property type="protein sequence ID" value="GGL51887.1"/>
    <property type="molecule type" value="Genomic_DNA"/>
</dbReference>
<sequence>MRTPLSEIARPVTGMRARRATLRVPSGIVPDLGPFVVRRFVDFALTESMMCRLSA</sequence>
<reference evidence="1" key="1">
    <citation type="journal article" date="2014" name="Int. J. Syst. Evol. Microbiol.">
        <title>Complete genome sequence of Corynebacterium casei LMG S-19264T (=DSM 44701T), isolated from a smear-ripened cheese.</title>
        <authorList>
            <consortium name="US DOE Joint Genome Institute (JGI-PGF)"/>
            <person name="Walter F."/>
            <person name="Albersmeier A."/>
            <person name="Kalinowski J."/>
            <person name="Ruckert C."/>
        </authorList>
    </citation>
    <scope>NUCLEOTIDE SEQUENCE</scope>
    <source>
        <strain evidence="1">CGMCC 4.7306</strain>
    </source>
</reference>
<dbReference type="AlphaFoldDB" id="A0A917S309"/>
<name>A0A917S309_9ACTN</name>
<dbReference type="RefSeq" id="WP_188893880.1">
    <property type="nucleotide sequence ID" value="NZ_BMMZ01000002.1"/>
</dbReference>
<keyword evidence="2" id="KW-1185">Reference proteome</keyword>